<keyword evidence="3 8" id="KW-0597">Phosphoprotein</keyword>
<evidence type="ECO:0000256" key="1">
    <source>
        <dbReference type="ARBA" id="ARBA00004496"/>
    </source>
</evidence>
<dbReference type="InterPro" id="IPR041522">
    <property type="entry name" value="CdaR_GGDEF"/>
</dbReference>
<accession>A0A3D9KFV9</accession>
<name>A0A3D9KFV9_9BACL</name>
<evidence type="ECO:0000313" key="12">
    <source>
        <dbReference type="Proteomes" id="UP000256977"/>
    </source>
</evidence>
<dbReference type="Proteomes" id="UP000256977">
    <property type="component" value="Unassembled WGS sequence"/>
</dbReference>
<evidence type="ECO:0000256" key="7">
    <source>
        <dbReference type="ARBA" id="ARBA00023163"/>
    </source>
</evidence>
<keyword evidence="7" id="KW-0804">Transcription</keyword>
<feature type="modified residue" description="4-aspartylphosphate" evidence="8">
    <location>
        <position position="55"/>
    </location>
</feature>
<keyword evidence="5" id="KW-0805">Transcription regulation</keyword>
<evidence type="ECO:0000256" key="3">
    <source>
        <dbReference type="ARBA" id="ARBA00022553"/>
    </source>
</evidence>
<protein>
    <submittedName>
        <fullName evidence="11">AraC family two component transcriptional regulator</fullName>
    </submittedName>
</protein>
<dbReference type="GO" id="GO:0003700">
    <property type="term" value="F:DNA-binding transcription factor activity"/>
    <property type="evidence" value="ECO:0007669"/>
    <property type="project" value="InterPro"/>
</dbReference>
<organism evidence="11 12">
    <name type="scientific">Cohnella phaseoli</name>
    <dbReference type="NCBI Taxonomy" id="456490"/>
    <lineage>
        <taxon>Bacteria</taxon>
        <taxon>Bacillati</taxon>
        <taxon>Bacillota</taxon>
        <taxon>Bacilli</taxon>
        <taxon>Bacillales</taxon>
        <taxon>Paenibacillaceae</taxon>
        <taxon>Cohnella</taxon>
    </lineage>
</organism>
<dbReference type="InterPro" id="IPR051552">
    <property type="entry name" value="HptR"/>
</dbReference>
<dbReference type="Pfam" id="PF17853">
    <property type="entry name" value="GGDEF_2"/>
    <property type="match status" value="1"/>
</dbReference>
<evidence type="ECO:0000259" key="10">
    <source>
        <dbReference type="PROSITE" id="PS50110"/>
    </source>
</evidence>
<dbReference type="OrthoDB" id="342399at2"/>
<dbReference type="InterPro" id="IPR018060">
    <property type="entry name" value="HTH_AraC"/>
</dbReference>
<dbReference type="SMART" id="SM00448">
    <property type="entry name" value="REC"/>
    <property type="match status" value="1"/>
</dbReference>
<dbReference type="AlphaFoldDB" id="A0A3D9KFV9"/>
<dbReference type="PANTHER" id="PTHR42713:SF3">
    <property type="entry name" value="TRANSCRIPTIONAL REGULATORY PROTEIN HPTR"/>
    <property type="match status" value="1"/>
</dbReference>
<comment type="caution">
    <text evidence="11">The sequence shown here is derived from an EMBL/GenBank/DDBJ whole genome shotgun (WGS) entry which is preliminary data.</text>
</comment>
<dbReference type="Pfam" id="PF00072">
    <property type="entry name" value="Response_reg"/>
    <property type="match status" value="1"/>
</dbReference>
<evidence type="ECO:0000259" key="9">
    <source>
        <dbReference type="PROSITE" id="PS01124"/>
    </source>
</evidence>
<comment type="subcellular location">
    <subcellularLocation>
        <location evidence="1">Cytoplasm</location>
    </subcellularLocation>
</comment>
<dbReference type="CDD" id="cd17536">
    <property type="entry name" value="REC_YesN-like"/>
    <property type="match status" value="1"/>
</dbReference>
<dbReference type="SUPFAM" id="SSF46689">
    <property type="entry name" value="Homeodomain-like"/>
    <property type="match status" value="2"/>
</dbReference>
<dbReference type="InterPro" id="IPR009057">
    <property type="entry name" value="Homeodomain-like_sf"/>
</dbReference>
<dbReference type="GO" id="GO:0000160">
    <property type="term" value="P:phosphorelay signal transduction system"/>
    <property type="evidence" value="ECO:0007669"/>
    <property type="project" value="UniProtKB-KW"/>
</dbReference>
<dbReference type="SUPFAM" id="SSF52172">
    <property type="entry name" value="CheY-like"/>
    <property type="match status" value="1"/>
</dbReference>
<sequence length="526" mass="59678">MYKALLVDDEPRILQGLLELIPWENFGIEIAGQAANGRVALDLLEQTKAQILITDIKMPEMDGLALIREAKSRFAFLKCVILSGFDDFALVKEAARIGIENYLLKPVEPDELSHTLLEMTAKIDQEVHRQIQLRGDSVILRNNILNRWLTGQIGEADFRQRAELLQLAIDEKAYVVCLIHPLFAEAESPSNRNLLLYAAENLCTELLAVCCRAIVVCDSMDQIAVIVQDDLAALEPDVIHPYLQQCVDSIRQYLKSDVFVTVGSRIADCGRVSESYAQAQQLMEYRLIMPPATIVDIRDREERTDSDMGRSIPYNRLAQLIIDREKEQATAFIADTFETICRTMTVSPLQVQNIAIELLYHMLTVMSRLKLESASLFDSQDHLAVQLIRRKSVDELSGWLQMLAVKTIDCIEAQESRESPLIKRVTDYIDEHYANNISLKTIAVSFNVNPAYLGQLFIKEKGDTFSNYLNAARIKRAAELLTTTEWDLSAIAEATGYVNQSYFSYLFKKTKGVYPTKFRLEHRTLN</sequence>
<dbReference type="Gene3D" id="3.40.50.2300">
    <property type="match status" value="1"/>
</dbReference>
<keyword evidence="6" id="KW-0238">DNA-binding</keyword>
<dbReference type="GO" id="GO:0043565">
    <property type="term" value="F:sequence-specific DNA binding"/>
    <property type="evidence" value="ECO:0007669"/>
    <property type="project" value="InterPro"/>
</dbReference>
<dbReference type="PROSITE" id="PS50110">
    <property type="entry name" value="RESPONSE_REGULATORY"/>
    <property type="match status" value="1"/>
</dbReference>
<dbReference type="Gene3D" id="1.10.10.60">
    <property type="entry name" value="Homeodomain-like"/>
    <property type="match status" value="2"/>
</dbReference>
<evidence type="ECO:0000256" key="2">
    <source>
        <dbReference type="ARBA" id="ARBA00022490"/>
    </source>
</evidence>
<dbReference type="SMART" id="SM00342">
    <property type="entry name" value="HTH_ARAC"/>
    <property type="match status" value="1"/>
</dbReference>
<dbReference type="RefSeq" id="WP_116059832.1">
    <property type="nucleotide sequence ID" value="NZ_QRDZ01000004.1"/>
</dbReference>
<dbReference type="InterPro" id="IPR011006">
    <property type="entry name" value="CheY-like_superfamily"/>
</dbReference>
<gene>
    <name evidence="11" type="ORF">DFP98_104113</name>
</gene>
<keyword evidence="12" id="KW-1185">Reference proteome</keyword>
<dbReference type="InterPro" id="IPR001789">
    <property type="entry name" value="Sig_transdc_resp-reg_receiver"/>
</dbReference>
<dbReference type="PROSITE" id="PS01124">
    <property type="entry name" value="HTH_ARAC_FAMILY_2"/>
    <property type="match status" value="1"/>
</dbReference>
<dbReference type="EMBL" id="QRDZ01000004">
    <property type="protein sequence ID" value="RED85408.1"/>
    <property type="molecule type" value="Genomic_DNA"/>
</dbReference>
<evidence type="ECO:0000256" key="4">
    <source>
        <dbReference type="ARBA" id="ARBA00023012"/>
    </source>
</evidence>
<evidence type="ECO:0000313" key="11">
    <source>
        <dbReference type="EMBL" id="RED85408.1"/>
    </source>
</evidence>
<feature type="domain" description="Response regulatory" evidence="10">
    <location>
        <begin position="3"/>
        <end position="120"/>
    </location>
</feature>
<evidence type="ECO:0000256" key="6">
    <source>
        <dbReference type="ARBA" id="ARBA00023125"/>
    </source>
</evidence>
<evidence type="ECO:0000256" key="5">
    <source>
        <dbReference type="ARBA" id="ARBA00023015"/>
    </source>
</evidence>
<dbReference type="Pfam" id="PF12833">
    <property type="entry name" value="HTH_18"/>
    <property type="match status" value="1"/>
</dbReference>
<keyword evidence="4" id="KW-0902">Two-component regulatory system</keyword>
<reference evidence="11 12" key="1">
    <citation type="submission" date="2018-07" db="EMBL/GenBank/DDBJ databases">
        <title>Genomic Encyclopedia of Type Strains, Phase III (KMG-III): the genomes of soil and plant-associated and newly described type strains.</title>
        <authorList>
            <person name="Whitman W."/>
        </authorList>
    </citation>
    <scope>NUCLEOTIDE SEQUENCE [LARGE SCALE GENOMIC DNA]</scope>
    <source>
        <strain evidence="11 12">CECT 7287</strain>
    </source>
</reference>
<feature type="domain" description="HTH araC/xylS-type" evidence="9">
    <location>
        <begin position="423"/>
        <end position="521"/>
    </location>
</feature>
<dbReference type="GO" id="GO:0005737">
    <property type="term" value="C:cytoplasm"/>
    <property type="evidence" value="ECO:0007669"/>
    <property type="project" value="UniProtKB-SubCell"/>
</dbReference>
<dbReference type="PANTHER" id="PTHR42713">
    <property type="entry name" value="HISTIDINE KINASE-RELATED"/>
    <property type="match status" value="1"/>
</dbReference>
<keyword evidence="2" id="KW-0963">Cytoplasm</keyword>
<proteinExistence type="predicted"/>
<evidence type="ECO:0000256" key="8">
    <source>
        <dbReference type="PROSITE-ProRule" id="PRU00169"/>
    </source>
</evidence>